<organism evidence="6 7">
    <name type="scientific">Pristionchus pacificus</name>
    <name type="common">Parasitic nematode worm</name>
    <dbReference type="NCBI Taxonomy" id="54126"/>
    <lineage>
        <taxon>Eukaryota</taxon>
        <taxon>Metazoa</taxon>
        <taxon>Ecdysozoa</taxon>
        <taxon>Nematoda</taxon>
        <taxon>Chromadorea</taxon>
        <taxon>Rhabditida</taxon>
        <taxon>Rhabditina</taxon>
        <taxon>Diplogasteromorpha</taxon>
        <taxon>Diplogasteroidea</taxon>
        <taxon>Neodiplogasteridae</taxon>
        <taxon>Pristionchus</taxon>
    </lineage>
</organism>
<dbReference type="InterPro" id="IPR036296">
    <property type="entry name" value="SKP1-like_dim_sf"/>
</dbReference>
<dbReference type="STRING" id="54126.A0A4X3N8J8"/>
<dbReference type="CDD" id="cd00190">
    <property type="entry name" value="Tryp_SPc"/>
    <property type="match status" value="2"/>
</dbReference>
<protein>
    <submittedName>
        <fullName evidence="6">Trypsin</fullName>
    </submittedName>
</protein>
<dbReference type="CDD" id="cd18322">
    <property type="entry name" value="BTB_POZ_SKP1"/>
    <property type="match status" value="1"/>
</dbReference>
<dbReference type="PANTHER" id="PTHR24250:SF27">
    <property type="entry name" value="ELASTASE 2 LIKE"/>
    <property type="match status" value="1"/>
</dbReference>
<dbReference type="InterPro" id="IPR001254">
    <property type="entry name" value="Trypsin_dom"/>
</dbReference>
<comment type="similarity">
    <text evidence="1">Belongs to the SKP1 family.</text>
</comment>
<dbReference type="InterPro" id="IPR001232">
    <property type="entry name" value="SKP1-like"/>
</dbReference>
<dbReference type="FunFam" id="2.40.10.10:FF:000068">
    <property type="entry name" value="transmembrane protease serine 2"/>
    <property type="match status" value="2"/>
</dbReference>
<dbReference type="EnsemblMetazoa" id="PPA13497.2">
    <property type="protein sequence ID" value="PPA13497.2"/>
    <property type="gene ID" value="WBGene00103051"/>
</dbReference>
<dbReference type="InterPro" id="IPR016073">
    <property type="entry name" value="Skp1_comp_POZ"/>
</dbReference>
<reference evidence="6" key="2">
    <citation type="submission" date="2019-07" db="UniProtKB">
        <authorList>
            <consortium name="EnsemblMetazoa"/>
        </authorList>
    </citation>
    <scope>IDENTIFICATION</scope>
    <source>
        <strain evidence="6">PS312</strain>
    </source>
</reference>
<evidence type="ECO:0000256" key="2">
    <source>
        <dbReference type="ARBA" id="ARBA00022786"/>
    </source>
</evidence>
<name>A0A4X3N8J8_PRIPA</name>
<feature type="domain" description="Peptidase S1" evidence="5">
    <location>
        <begin position="35"/>
        <end position="260"/>
    </location>
</feature>
<dbReference type="SMART" id="SM00020">
    <property type="entry name" value="Tryp_SPc"/>
    <property type="match status" value="2"/>
</dbReference>
<dbReference type="InterPro" id="IPR016072">
    <property type="entry name" value="Skp1_comp_dimer"/>
</dbReference>
<sequence>MRYLLLSLVASAVSLHPPCGVSVIKPDLAGMGIVQRGGAITNCIKSVEHAWPWTAGVCENDWFGTCNFRCVATVIGERWALTTASCISGDLKNWRVRAGMFHENKKESGEQRLEVKAVYQHPSYAPSTKLDNILLIETKDEFKFDDYVQPICLPEEDDDVLSDNLKGWVTGWGYQKQKGDINKSMEQALIDMDSDESEFCAGEGDKTLCGYDEGVPLMQQSPNGTWFQHGSGAMIDGECRLPAIFSKISYFCPWIFTTTNEDVHCIKRIKPFLFTQQVAMPITLTSSDDKSFSVDREVIKHAGTIETLISTMGLEDSEESSMPIPLPNVTGPVLELVIEWLKHHKEDPVKEEKEDYGERRSDDDKPQHVLFDILLAANYLDIKGLLQTCCKTVANMIKGKSPEEIRKHFNIKNDFTPEEEEQIRKENACGLSNVRPNLSNGIQINATGNAITGAQEATAFSWPWQGIVCLVDWFGDCDWKCSATIVGERWAITTASCVTGKKVSDLKIRTGVFHPYSNEKQELRVHVQAVYTHPSFQPNGVTKQNNIAIIETKEAFTFGDYVQPICLPDDDADVLTDGKKAWLTGWGYPKKGGSVEHTLQQAQIPIDNNEVCEITWSRTIFDSEICAGDGSKTTCNNDEGDPLMVQSPSGKWYMHGNSAMSDPDCKLPGIFSKITYYCPWINALTGGDVSCIKRQ</sequence>
<dbReference type="SUPFAM" id="SSF50494">
    <property type="entry name" value="Trypsin-like serine proteases"/>
    <property type="match status" value="2"/>
</dbReference>
<dbReference type="EnsemblMetazoa" id="PPA13497.1">
    <property type="protein sequence ID" value="PPA13497.1"/>
    <property type="gene ID" value="WBGene00103051"/>
</dbReference>
<keyword evidence="4" id="KW-0732">Signal</keyword>
<dbReference type="PANTHER" id="PTHR24250">
    <property type="entry name" value="CHYMOTRYPSIN-RELATED"/>
    <property type="match status" value="1"/>
</dbReference>
<proteinExistence type="inferred from homology"/>
<keyword evidence="3" id="KW-1015">Disulfide bond</keyword>
<dbReference type="InterPro" id="IPR043504">
    <property type="entry name" value="Peptidase_S1_PA_chymotrypsin"/>
</dbReference>
<keyword evidence="7" id="KW-1185">Reference proteome</keyword>
<accession>A0A4X3N8J8</accession>
<evidence type="ECO:0000259" key="5">
    <source>
        <dbReference type="PROSITE" id="PS50240"/>
    </source>
</evidence>
<feature type="domain" description="Peptidase S1" evidence="5">
    <location>
        <begin position="451"/>
        <end position="686"/>
    </location>
</feature>
<dbReference type="GO" id="GO:0006511">
    <property type="term" value="P:ubiquitin-dependent protein catabolic process"/>
    <property type="evidence" value="ECO:0007669"/>
    <property type="project" value="InterPro"/>
</dbReference>
<dbReference type="Gene3D" id="3.30.710.10">
    <property type="entry name" value="Potassium Channel Kv1.1, Chain A"/>
    <property type="match status" value="1"/>
</dbReference>
<gene>
    <name evidence="6" type="primary">WBGene00103051</name>
</gene>
<dbReference type="OrthoDB" id="6376138at2759"/>
<dbReference type="FunFam" id="3.30.710.10:FF:000026">
    <property type="entry name" value="E3 ubiquitin ligase complex SCF subunit"/>
    <property type="match status" value="1"/>
</dbReference>
<dbReference type="Gene3D" id="2.40.10.10">
    <property type="entry name" value="Trypsin-like serine proteases"/>
    <property type="match status" value="2"/>
</dbReference>
<dbReference type="SUPFAM" id="SSF81382">
    <property type="entry name" value="Skp1 dimerisation domain-like"/>
    <property type="match status" value="1"/>
</dbReference>
<evidence type="ECO:0000256" key="4">
    <source>
        <dbReference type="SAM" id="SignalP"/>
    </source>
</evidence>
<dbReference type="GO" id="GO:0004252">
    <property type="term" value="F:serine-type endopeptidase activity"/>
    <property type="evidence" value="ECO:0000318"/>
    <property type="project" value="GO_Central"/>
</dbReference>
<dbReference type="SUPFAM" id="SSF54695">
    <property type="entry name" value="POZ domain"/>
    <property type="match status" value="1"/>
</dbReference>
<dbReference type="AlphaFoldDB" id="A0A4X3N8J8"/>
<dbReference type="InterPro" id="IPR011333">
    <property type="entry name" value="SKP1/BTB/POZ_sf"/>
</dbReference>
<evidence type="ECO:0000256" key="3">
    <source>
        <dbReference type="ARBA" id="ARBA00023157"/>
    </source>
</evidence>
<dbReference type="SMART" id="SM00512">
    <property type="entry name" value="Skp1"/>
    <property type="match status" value="1"/>
</dbReference>
<dbReference type="Pfam" id="PF03931">
    <property type="entry name" value="Skp1_POZ"/>
    <property type="match status" value="1"/>
</dbReference>
<dbReference type="Proteomes" id="UP000005239">
    <property type="component" value="Unassembled WGS sequence"/>
</dbReference>
<evidence type="ECO:0000313" key="6">
    <source>
        <dbReference type="EnsemblMetazoa" id="PPA13497.1"/>
    </source>
</evidence>
<evidence type="ECO:0000256" key="1">
    <source>
        <dbReference type="ARBA" id="ARBA00009993"/>
    </source>
</evidence>
<dbReference type="Pfam" id="PF01466">
    <property type="entry name" value="Skp1"/>
    <property type="match status" value="1"/>
</dbReference>
<reference evidence="7" key="1">
    <citation type="journal article" date="2008" name="Nat. Genet.">
        <title>The Pristionchus pacificus genome provides a unique perspective on nematode lifestyle and parasitism.</title>
        <authorList>
            <person name="Dieterich C."/>
            <person name="Clifton S.W."/>
            <person name="Schuster L.N."/>
            <person name="Chinwalla A."/>
            <person name="Delehaunty K."/>
            <person name="Dinkelacker I."/>
            <person name="Fulton L."/>
            <person name="Fulton R."/>
            <person name="Godfrey J."/>
            <person name="Minx P."/>
            <person name="Mitreva M."/>
            <person name="Roeseler W."/>
            <person name="Tian H."/>
            <person name="Witte H."/>
            <person name="Yang S.P."/>
            <person name="Wilson R.K."/>
            <person name="Sommer R.J."/>
        </authorList>
    </citation>
    <scope>NUCLEOTIDE SEQUENCE [LARGE SCALE GENOMIC DNA]</scope>
    <source>
        <strain evidence="7">PS312</strain>
    </source>
</reference>
<feature type="chain" id="PRO_5042377541" evidence="4">
    <location>
        <begin position="21"/>
        <end position="695"/>
    </location>
</feature>
<evidence type="ECO:0000313" key="7">
    <source>
        <dbReference type="Proteomes" id="UP000005239"/>
    </source>
</evidence>
<accession>A0A2A6BU00</accession>
<dbReference type="PROSITE" id="PS50240">
    <property type="entry name" value="TRYPSIN_DOM"/>
    <property type="match status" value="2"/>
</dbReference>
<dbReference type="Pfam" id="PF00089">
    <property type="entry name" value="Trypsin"/>
    <property type="match status" value="2"/>
</dbReference>
<dbReference type="GO" id="GO:0006508">
    <property type="term" value="P:proteolysis"/>
    <property type="evidence" value="ECO:0000318"/>
    <property type="project" value="GO_Central"/>
</dbReference>
<feature type="signal peptide" evidence="4">
    <location>
        <begin position="1"/>
        <end position="20"/>
    </location>
</feature>
<dbReference type="InterPro" id="IPR009003">
    <property type="entry name" value="Peptidase_S1_PA"/>
</dbReference>
<keyword evidence="2" id="KW-0833">Ubl conjugation pathway</keyword>